<dbReference type="InterPro" id="IPR002885">
    <property type="entry name" value="PPR_rpt"/>
</dbReference>
<dbReference type="Gene3D" id="1.10.510.10">
    <property type="entry name" value="Transferase(Phosphotransferase) domain 1"/>
    <property type="match status" value="1"/>
</dbReference>
<evidence type="ECO:0000313" key="14">
    <source>
        <dbReference type="Proteomes" id="UP000712600"/>
    </source>
</evidence>
<dbReference type="InterPro" id="IPR001245">
    <property type="entry name" value="Ser-Thr/Tyr_kinase_cat_dom"/>
</dbReference>
<comment type="caution">
    <text evidence="13">The sequence shown here is derived from an EMBL/GenBank/DDBJ whole genome shotgun (WGS) entry which is preliminary data.</text>
</comment>
<feature type="domain" description="Protein kinase" evidence="12">
    <location>
        <begin position="508"/>
        <end position="790"/>
    </location>
</feature>
<dbReference type="PROSITE" id="PS51375">
    <property type="entry name" value="PPR"/>
    <property type="match status" value="3"/>
</dbReference>
<dbReference type="Gene3D" id="3.30.200.20">
    <property type="entry name" value="Phosphorylase Kinase, domain 1"/>
    <property type="match status" value="1"/>
</dbReference>
<dbReference type="InterPro" id="IPR011990">
    <property type="entry name" value="TPR-like_helical_dom_sf"/>
</dbReference>
<accession>A0A8S9R9K4</accession>
<dbReference type="Pfam" id="PF12854">
    <property type="entry name" value="PPR_1"/>
    <property type="match status" value="1"/>
</dbReference>
<keyword evidence="2 11" id="KW-0812">Transmembrane</keyword>
<evidence type="ECO:0000256" key="1">
    <source>
        <dbReference type="ARBA" id="ARBA00022614"/>
    </source>
</evidence>
<dbReference type="FunFam" id="1.10.510.10:FF:000950">
    <property type="entry name" value="Inactive receptor-like serine/threonine-protein kinase At2g40270"/>
    <property type="match status" value="1"/>
</dbReference>
<sequence>MEMRRIPQNIYSMEHPYKMFLQLPFALSTFGKLTKLGLQPDVVTFNTLLYRLCLEDRISEALALFHQMECTPDAITFNTLINGLCREGRVLKAVALLDRMVENGLQPDHITYGTVVNGLCKMGDTVSALNFLKKMKESHIKVDVRTCGRKLSWFHLKVRREREAGFNESNLREKENGIELLFFSSTCSSFLVMGPPLRKLELLEDSRKLSMRTLCSLCLTGMTTPVQILVLGPALLALPLKTISISASSIKGFLAPEILHGNLLLGTIPKEIGKLKNLKILDLGNNHLMGPIPAEIGSLSSITIINLQSNGLTGKLPPELGNLKYLKELHIDRNRLQGSLLAASYPSKVANSAGLCKSSLLKVADFSYNFFVGNIPKCLEHLPRTSFQGNCMQNKDLKHRPSSQCANKTHESPSSLPKHQSAEIVAKHHRAWRPKWLIALEIVTGSMVGLLFLVALFSAVHRWNNRPSLIIPWKKSSSDKEKLTVYVDSETLKHVSRFTRQELEVACEDLSNIIGLSADSQVYKGTMKGGPEIAVISLCVKKEDWTGYLELYFQREVADLARLNHENAGKLLGYCKETSPCARMLVFEYASNGTLYEHLHYGEAALVSWARRMKIVIGIARGLKYLHMELDPPFTISELSSNAIYLTEDFTPKLVDFECWKTILARSEKNLRNINSEGAVCVLPNAMESRYLDVSCNIYAFGVLLLEIVSGRPPFCKDRGFLIEWAKEFLETPEAMGSLVDPELKHFNQEELETVCEVARQCLDRDPNNNSNNNKKPSVEEICETLESRISLSISAELRSSSLAWAELALDS</sequence>
<dbReference type="PROSITE" id="PS50011">
    <property type="entry name" value="PROTEIN_KINASE_DOM"/>
    <property type="match status" value="1"/>
</dbReference>
<dbReference type="GO" id="GO:0005524">
    <property type="term" value="F:ATP binding"/>
    <property type="evidence" value="ECO:0007669"/>
    <property type="project" value="InterPro"/>
</dbReference>
<dbReference type="FunFam" id="3.30.200.20:FF:000489">
    <property type="entry name" value="Inactive receptor-like serine/threonine-protein kinase"/>
    <property type="match status" value="1"/>
</dbReference>
<feature type="repeat" description="PPR" evidence="9">
    <location>
        <begin position="108"/>
        <end position="142"/>
    </location>
</feature>
<evidence type="ECO:0000256" key="7">
    <source>
        <dbReference type="ARBA" id="ARBA00023170"/>
    </source>
</evidence>
<dbReference type="EMBL" id="QGKX02000996">
    <property type="protein sequence ID" value="KAF3560287.1"/>
    <property type="molecule type" value="Genomic_DNA"/>
</dbReference>
<dbReference type="GO" id="GO:0004672">
    <property type="term" value="F:protein kinase activity"/>
    <property type="evidence" value="ECO:0007669"/>
    <property type="project" value="InterPro"/>
</dbReference>
<evidence type="ECO:0000259" key="12">
    <source>
        <dbReference type="PROSITE" id="PS50011"/>
    </source>
</evidence>
<organism evidence="13 14">
    <name type="scientific">Brassica cretica</name>
    <name type="common">Mustard</name>
    <dbReference type="NCBI Taxonomy" id="69181"/>
    <lineage>
        <taxon>Eukaryota</taxon>
        <taxon>Viridiplantae</taxon>
        <taxon>Streptophyta</taxon>
        <taxon>Embryophyta</taxon>
        <taxon>Tracheophyta</taxon>
        <taxon>Spermatophyta</taxon>
        <taxon>Magnoliopsida</taxon>
        <taxon>eudicotyledons</taxon>
        <taxon>Gunneridae</taxon>
        <taxon>Pentapetalae</taxon>
        <taxon>rosids</taxon>
        <taxon>malvids</taxon>
        <taxon>Brassicales</taxon>
        <taxon>Brassicaceae</taxon>
        <taxon>Brassiceae</taxon>
        <taxon>Brassica</taxon>
    </lineage>
</organism>
<dbReference type="InterPro" id="IPR000719">
    <property type="entry name" value="Prot_kinase_dom"/>
</dbReference>
<dbReference type="InterPro" id="IPR032675">
    <property type="entry name" value="LRR_dom_sf"/>
</dbReference>
<evidence type="ECO:0000256" key="10">
    <source>
        <dbReference type="SAM" id="MobiDB-lite"/>
    </source>
</evidence>
<dbReference type="PANTHER" id="PTHR46084:SF19">
    <property type="entry name" value="PROTEIN KINASE DOMAIN-CONTAINING PROTEIN"/>
    <property type="match status" value="1"/>
</dbReference>
<comment type="subcellular location">
    <subcellularLocation>
        <location evidence="8">Endomembrane system</location>
        <topology evidence="8">Single-pass type I membrane protein</topology>
    </subcellularLocation>
</comment>
<keyword evidence="4" id="KW-0677">Repeat</keyword>
<dbReference type="InterPro" id="IPR001611">
    <property type="entry name" value="Leu-rich_rpt"/>
</dbReference>
<dbReference type="Gene3D" id="1.25.40.10">
    <property type="entry name" value="Tetratricopeptide repeat domain"/>
    <property type="match status" value="1"/>
</dbReference>
<protein>
    <recommendedName>
        <fullName evidence="12">Protein kinase domain-containing protein</fullName>
    </recommendedName>
</protein>
<evidence type="ECO:0000256" key="2">
    <source>
        <dbReference type="ARBA" id="ARBA00022692"/>
    </source>
</evidence>
<dbReference type="SUPFAM" id="SSF52058">
    <property type="entry name" value="L domain-like"/>
    <property type="match status" value="1"/>
</dbReference>
<proteinExistence type="predicted"/>
<evidence type="ECO:0000256" key="4">
    <source>
        <dbReference type="ARBA" id="ARBA00022737"/>
    </source>
</evidence>
<evidence type="ECO:0000256" key="8">
    <source>
        <dbReference type="ARBA" id="ARBA00046288"/>
    </source>
</evidence>
<keyword evidence="5 11" id="KW-1133">Transmembrane helix</keyword>
<dbReference type="Gene3D" id="3.80.10.10">
    <property type="entry name" value="Ribonuclease Inhibitor"/>
    <property type="match status" value="1"/>
</dbReference>
<dbReference type="InterPro" id="IPR011009">
    <property type="entry name" value="Kinase-like_dom_sf"/>
</dbReference>
<dbReference type="Proteomes" id="UP000712600">
    <property type="component" value="Unassembled WGS sequence"/>
</dbReference>
<keyword evidence="7" id="KW-0675">Receptor</keyword>
<dbReference type="Pfam" id="PF13041">
    <property type="entry name" value="PPR_2"/>
    <property type="match status" value="1"/>
</dbReference>
<evidence type="ECO:0000256" key="6">
    <source>
        <dbReference type="ARBA" id="ARBA00023136"/>
    </source>
</evidence>
<evidence type="ECO:0000256" key="11">
    <source>
        <dbReference type="SAM" id="Phobius"/>
    </source>
</evidence>
<feature type="region of interest" description="Disordered" evidence="10">
    <location>
        <begin position="398"/>
        <end position="418"/>
    </location>
</feature>
<dbReference type="NCBIfam" id="TIGR00756">
    <property type="entry name" value="PPR"/>
    <property type="match status" value="3"/>
</dbReference>
<name>A0A8S9R9K4_BRACR</name>
<dbReference type="Pfam" id="PF00560">
    <property type="entry name" value="LRR_1"/>
    <property type="match status" value="2"/>
</dbReference>
<feature type="transmembrane region" description="Helical" evidence="11">
    <location>
        <begin position="436"/>
        <end position="460"/>
    </location>
</feature>
<keyword evidence="3" id="KW-0732">Signal</keyword>
<dbReference type="Pfam" id="PF07714">
    <property type="entry name" value="PK_Tyr_Ser-Thr"/>
    <property type="match status" value="1"/>
</dbReference>
<keyword evidence="1" id="KW-0433">Leucine-rich repeat</keyword>
<feature type="compositionally biased region" description="Polar residues" evidence="10">
    <location>
        <begin position="402"/>
        <end position="418"/>
    </location>
</feature>
<evidence type="ECO:0000256" key="3">
    <source>
        <dbReference type="ARBA" id="ARBA00022729"/>
    </source>
</evidence>
<evidence type="ECO:0000313" key="13">
    <source>
        <dbReference type="EMBL" id="KAF3560287.1"/>
    </source>
</evidence>
<dbReference type="FunFam" id="3.80.10.10:FF:000383">
    <property type="entry name" value="Leucine-rich repeat receptor protein kinase EMS1"/>
    <property type="match status" value="1"/>
</dbReference>
<dbReference type="SUPFAM" id="SSF56112">
    <property type="entry name" value="Protein kinase-like (PK-like)"/>
    <property type="match status" value="1"/>
</dbReference>
<dbReference type="PANTHER" id="PTHR46084">
    <property type="entry name" value="PROTEIN MALE DISCOVERER 2"/>
    <property type="match status" value="1"/>
</dbReference>
<reference evidence="13" key="1">
    <citation type="submission" date="2019-12" db="EMBL/GenBank/DDBJ databases">
        <title>Genome sequencing and annotation of Brassica cretica.</title>
        <authorList>
            <person name="Studholme D.J."/>
            <person name="Sarris P."/>
        </authorList>
    </citation>
    <scope>NUCLEOTIDE SEQUENCE</scope>
    <source>
        <strain evidence="13">PFS-109/04</strain>
        <tissue evidence="13">Leaf</tissue>
    </source>
</reference>
<dbReference type="GO" id="GO:0012505">
    <property type="term" value="C:endomembrane system"/>
    <property type="evidence" value="ECO:0007669"/>
    <property type="project" value="UniProtKB-SubCell"/>
</dbReference>
<feature type="repeat" description="PPR" evidence="9">
    <location>
        <begin position="41"/>
        <end position="71"/>
    </location>
</feature>
<gene>
    <name evidence="13" type="ORF">F2Q69_00014106</name>
</gene>
<evidence type="ECO:0000256" key="5">
    <source>
        <dbReference type="ARBA" id="ARBA00022989"/>
    </source>
</evidence>
<evidence type="ECO:0000256" key="9">
    <source>
        <dbReference type="PROSITE-ProRule" id="PRU00708"/>
    </source>
</evidence>
<keyword evidence="6 11" id="KW-0472">Membrane</keyword>
<dbReference type="AlphaFoldDB" id="A0A8S9R9K4"/>
<feature type="repeat" description="PPR" evidence="9">
    <location>
        <begin position="73"/>
        <end position="107"/>
    </location>
</feature>